<dbReference type="EMBL" id="CACSHJ010000088">
    <property type="protein sequence ID" value="CAA0373894.1"/>
    <property type="molecule type" value="Genomic_DNA"/>
</dbReference>
<evidence type="ECO:0000313" key="14">
    <source>
        <dbReference type="Proteomes" id="UP000516314"/>
    </source>
</evidence>
<protein>
    <submittedName>
        <fullName evidence="8">(thale cress) hypothetical protein</fullName>
    </submittedName>
</protein>
<dbReference type="RefSeq" id="NP_180704.1">
    <property type="nucleotide sequence ID" value="NM_128703.1"/>
</dbReference>
<evidence type="ECO:0000256" key="4">
    <source>
        <dbReference type="ARBA" id="ARBA00023163"/>
    </source>
</evidence>
<gene>
    <name evidence="9" type="ordered locus">AXX17_At2g27710</name>
    <name evidence="10" type="ORF">AN1_LOCUS9566</name>
    <name evidence="8" type="ORF">AT9943_LOCUS8197</name>
    <name evidence="7" type="ORF">C24_LOCUS9414</name>
</gene>
<reference evidence="11" key="1">
    <citation type="journal article" date="2016" name="Proc. Natl. Acad. Sci. U.S.A.">
        <title>Chromosome-level assembly of Arabidopsis thaliana Ler reveals the extent of translocation and inversion polymorphisms.</title>
        <authorList>
            <person name="Zapata L."/>
            <person name="Ding J."/>
            <person name="Willing E.M."/>
            <person name="Hartwig B."/>
            <person name="Bezdan D."/>
            <person name="Jiao W.B."/>
            <person name="Patel V."/>
            <person name="Velikkakam James G."/>
            <person name="Koornneef M."/>
            <person name="Ossowski S."/>
            <person name="Schneeberger K."/>
        </authorList>
    </citation>
    <scope>NUCLEOTIDE SEQUENCE [LARGE SCALE GENOMIC DNA]</scope>
    <source>
        <strain evidence="11">cv. Landsberg erecta</strain>
    </source>
</reference>
<reference evidence="9" key="2">
    <citation type="submission" date="2016-03" db="EMBL/GenBank/DDBJ databases">
        <title>Full-length assembly of Arabidopsis thaliana Ler reveals the complement of translocations and inversions.</title>
        <authorList>
            <person name="Zapata L."/>
            <person name="Schneeberger K."/>
            <person name="Ossowski S."/>
        </authorList>
    </citation>
    <scope>NUCLEOTIDE SEQUENCE [LARGE SCALE GENOMIC DNA]</scope>
    <source>
        <tissue evidence="9">Leaf</tissue>
    </source>
</reference>
<comment type="subcellular location">
    <subcellularLocation>
        <location evidence="1">Nucleus</location>
    </subcellularLocation>
</comment>
<dbReference type="InterPro" id="IPR005508">
    <property type="entry name" value="At2g31720-like"/>
</dbReference>
<dbReference type="ExpressionAtlas" id="A0A178VZI5">
    <property type="expression patterns" value="baseline and differential"/>
</dbReference>
<feature type="region of interest" description="Disordered" evidence="6">
    <location>
        <begin position="217"/>
        <end position="244"/>
    </location>
</feature>
<dbReference type="Proteomes" id="UP000434276">
    <property type="component" value="Unassembled WGS sequence"/>
</dbReference>
<dbReference type="Proteomes" id="UP000516314">
    <property type="component" value="Chromosome 2"/>
</dbReference>
<keyword evidence="3" id="KW-0238">DNA-binding</keyword>
<keyword evidence="4" id="KW-0804">Transcription</keyword>
<feature type="region of interest" description="Disordered" evidence="6">
    <location>
        <begin position="175"/>
        <end position="196"/>
    </location>
</feature>
<organism evidence="9 11">
    <name type="scientific">Arabidopsis thaliana</name>
    <name type="common">Mouse-ear cress</name>
    <dbReference type="NCBI Taxonomy" id="3702"/>
    <lineage>
        <taxon>Eukaryota</taxon>
        <taxon>Viridiplantae</taxon>
        <taxon>Streptophyta</taxon>
        <taxon>Embryophyta</taxon>
        <taxon>Tracheophyta</taxon>
        <taxon>Spermatophyta</taxon>
        <taxon>Magnoliopsida</taxon>
        <taxon>eudicotyledons</taxon>
        <taxon>Gunneridae</taxon>
        <taxon>Pentapetalae</taxon>
        <taxon>rosids</taxon>
        <taxon>malvids</taxon>
        <taxon>Brassicales</taxon>
        <taxon>Brassicaceae</taxon>
        <taxon>Camelineae</taxon>
        <taxon>Arabidopsis</taxon>
    </lineage>
</organism>
<dbReference type="PANTHER" id="PTHR31541:SF56">
    <property type="entry name" value="DOMAIN PROTEIN, PUTATIVE (DUF313)-RELATED"/>
    <property type="match status" value="1"/>
</dbReference>
<evidence type="ECO:0000313" key="9">
    <source>
        <dbReference type="EMBL" id="OAP11677.1"/>
    </source>
</evidence>
<accession>A0A178VZI5</accession>
<evidence type="ECO:0000256" key="6">
    <source>
        <dbReference type="SAM" id="MobiDB-lite"/>
    </source>
</evidence>
<keyword evidence="2" id="KW-0805">Transcription regulation</keyword>
<keyword evidence="5" id="KW-0539">Nucleus</keyword>
<name>A0A178VZI5_ARATH</name>
<accession>A0A5S9X2X1</accession>
<dbReference type="KEGG" id="ath:AT2G31460"/>
<dbReference type="AlphaFoldDB" id="A0A178VZI5"/>
<dbReference type="Proteomes" id="UP000426265">
    <property type="component" value="Unassembled WGS sequence"/>
</dbReference>
<evidence type="ECO:0000313" key="8">
    <source>
        <dbReference type="EMBL" id="CAD5320044.1"/>
    </source>
</evidence>
<reference evidence="10 12" key="3">
    <citation type="submission" date="2019-11" db="EMBL/GenBank/DDBJ databases">
        <authorList>
            <person name="Jiao W.-B."/>
            <person name="Schneeberger K."/>
        </authorList>
    </citation>
    <scope>NUCLEOTIDE SEQUENCE [LARGE SCALE GENOMIC DNA]</scope>
    <source>
        <strain evidence="12">cv. An-1</strain>
        <strain evidence="13">cv. C24</strain>
    </source>
</reference>
<dbReference type="Gene3D" id="2.40.330.10">
    <property type="entry name" value="DNA-binding pseudobarrel domain"/>
    <property type="match status" value="1"/>
</dbReference>
<evidence type="ECO:0000313" key="7">
    <source>
        <dbReference type="EMBL" id="CAA0373894.1"/>
    </source>
</evidence>
<dbReference type="EMBL" id="LUHQ01000002">
    <property type="protein sequence ID" value="OAP11677.1"/>
    <property type="molecule type" value="Genomic_DNA"/>
</dbReference>
<evidence type="ECO:0000256" key="1">
    <source>
        <dbReference type="ARBA" id="ARBA00004123"/>
    </source>
</evidence>
<reference evidence="8 14" key="4">
    <citation type="submission" date="2020-09" db="EMBL/GenBank/DDBJ databases">
        <authorList>
            <person name="Ashkenazy H."/>
        </authorList>
    </citation>
    <scope>NUCLEOTIDE SEQUENCE [LARGE SCALE GENOMIC DNA]</scope>
    <source>
        <strain evidence="14">cv. Cdm-0</strain>
    </source>
</reference>
<dbReference type="EMBL" id="CACRSJ010000105">
    <property type="protein sequence ID" value="VYS54108.1"/>
    <property type="molecule type" value="Genomic_DNA"/>
</dbReference>
<dbReference type="InterPro" id="IPR015300">
    <property type="entry name" value="DNA-bd_pseudobarrel_sf"/>
</dbReference>
<dbReference type="PANTHER" id="PTHR31541">
    <property type="entry name" value="B3 DOMAIN PLANT PROTEIN-RELATED"/>
    <property type="match status" value="1"/>
</dbReference>
<dbReference type="OrthoDB" id="1042706at2759"/>
<evidence type="ECO:0000313" key="11">
    <source>
        <dbReference type="Proteomes" id="UP000078284"/>
    </source>
</evidence>
<dbReference type="Pfam" id="PF03754">
    <property type="entry name" value="At2g31720-like"/>
    <property type="match status" value="1"/>
</dbReference>
<dbReference type="GO" id="GO:0003677">
    <property type="term" value="F:DNA binding"/>
    <property type="evidence" value="ECO:0007669"/>
    <property type="project" value="UniProtKB-KW"/>
</dbReference>
<dbReference type="Proteomes" id="UP000078284">
    <property type="component" value="Chromosome 2"/>
</dbReference>
<evidence type="ECO:0000313" key="12">
    <source>
        <dbReference type="Proteomes" id="UP000426265"/>
    </source>
</evidence>
<evidence type="ECO:0000313" key="10">
    <source>
        <dbReference type="EMBL" id="VYS54108.1"/>
    </source>
</evidence>
<dbReference type="EMBL" id="LR881467">
    <property type="protein sequence ID" value="CAD5320044.1"/>
    <property type="molecule type" value="Genomic_DNA"/>
</dbReference>
<evidence type="ECO:0000256" key="2">
    <source>
        <dbReference type="ARBA" id="ARBA00023015"/>
    </source>
</evidence>
<evidence type="ECO:0000313" key="13">
    <source>
        <dbReference type="Proteomes" id="UP000434276"/>
    </source>
</evidence>
<feature type="compositionally biased region" description="Basic and acidic residues" evidence="6">
    <location>
        <begin position="235"/>
        <end position="244"/>
    </location>
</feature>
<proteinExistence type="predicted"/>
<dbReference type="SUPFAM" id="SSF101936">
    <property type="entry name" value="DNA-binding pseudobarrel domain"/>
    <property type="match status" value="1"/>
</dbReference>
<evidence type="ECO:0000256" key="3">
    <source>
        <dbReference type="ARBA" id="ARBA00023125"/>
    </source>
</evidence>
<sequence>MSDSAEMQQPELLLKSMNKLNGYHPQLIIPKKTLFKCDLDDKQSRLQVSSMHMENSGFLTEDEKRTIEAQKMKKRRTAGLRVAFIDPESQQYVLELHKWTKSYAFVKGWNKVVDKNDKTFKVGDVFSLWVFRCGGVNPVHDGVNLSGGHADSVVDGLEQGSLCFVLVPAKVSVHDGNLPQDSGHDGHNDNLPQDSVEPSSFFDESYELNHLFFDQEDSQGYLPDEDEDFGFNDDGSIRDSGHYQ</sequence>
<evidence type="ECO:0000256" key="5">
    <source>
        <dbReference type="ARBA" id="ARBA00023242"/>
    </source>
</evidence>
<dbReference type="GO" id="GO:0005634">
    <property type="term" value="C:nucleus"/>
    <property type="evidence" value="ECO:0007669"/>
    <property type="project" value="UniProtKB-SubCell"/>
</dbReference>